<dbReference type="AlphaFoldDB" id="A0A1Y1WTX1"/>
<evidence type="ECO:0000256" key="2">
    <source>
        <dbReference type="ARBA" id="ARBA00019442"/>
    </source>
</evidence>
<evidence type="ECO:0000259" key="9">
    <source>
        <dbReference type="Pfam" id="PF23381"/>
    </source>
</evidence>
<dbReference type="Pfam" id="PF23377">
    <property type="entry name" value="Beta-prop_IFT122_2nd"/>
    <property type="match status" value="1"/>
</dbReference>
<keyword evidence="13" id="KW-1185">Reference proteome</keyword>
<dbReference type="Pfam" id="PF23381">
    <property type="entry name" value="Beta-prop_IFT122_1st"/>
    <property type="match status" value="2"/>
</dbReference>
<dbReference type="InterPro" id="IPR036322">
    <property type="entry name" value="WD40_repeat_dom_sf"/>
</dbReference>
<feature type="domain" description="IFT122 second beta-propeller" evidence="8">
    <location>
        <begin position="300"/>
        <end position="554"/>
    </location>
</feature>
<dbReference type="GO" id="GO:0030991">
    <property type="term" value="C:intraciliary transport particle A"/>
    <property type="evidence" value="ECO:0007669"/>
    <property type="project" value="TreeGrafter"/>
</dbReference>
<protein>
    <recommendedName>
        <fullName evidence="2">Intraflagellar transport protein 122 homolog</fullName>
    </recommendedName>
</protein>
<dbReference type="InterPro" id="IPR039857">
    <property type="entry name" value="Ift122/121"/>
</dbReference>
<dbReference type="Gene3D" id="1.25.40.470">
    <property type="match status" value="1"/>
</dbReference>
<keyword evidence="4" id="KW-0677">Repeat</keyword>
<dbReference type="PROSITE" id="PS50294">
    <property type="entry name" value="WD_REPEATS_REGION"/>
    <property type="match status" value="1"/>
</dbReference>
<gene>
    <name evidence="12" type="ORF">BCR32DRAFT_236202</name>
</gene>
<dbReference type="InterPro" id="IPR056153">
    <property type="entry name" value="Beta-prop_IFT122_1st"/>
</dbReference>
<keyword evidence="5" id="KW-0969">Cilium</keyword>
<evidence type="ECO:0000256" key="6">
    <source>
        <dbReference type="ARBA" id="ARBA00023273"/>
    </source>
</evidence>
<dbReference type="SMART" id="SM00320">
    <property type="entry name" value="WD40"/>
    <property type="match status" value="8"/>
</dbReference>
<dbReference type="FunFam" id="2.130.10.10:FF:000176">
    <property type="entry name" value="Intraflagellar transport protein 122 homolog"/>
    <property type="match status" value="1"/>
</dbReference>
<dbReference type="PROSITE" id="PS50082">
    <property type="entry name" value="WD_REPEATS_2"/>
    <property type="match status" value="1"/>
</dbReference>
<dbReference type="Pfam" id="PF25143">
    <property type="entry name" value="Zn_ribbon_IFT122_C"/>
    <property type="match status" value="1"/>
</dbReference>
<dbReference type="InterPro" id="IPR056838">
    <property type="entry name" value="Zn_ribbon_IFT122"/>
</dbReference>
<evidence type="ECO:0000256" key="4">
    <source>
        <dbReference type="ARBA" id="ARBA00022737"/>
    </source>
</evidence>
<dbReference type="SUPFAM" id="SSF50978">
    <property type="entry name" value="WD40 repeat-like"/>
    <property type="match status" value="2"/>
</dbReference>
<evidence type="ECO:0000259" key="8">
    <source>
        <dbReference type="Pfam" id="PF23377"/>
    </source>
</evidence>
<dbReference type="InterPro" id="IPR056152">
    <property type="entry name" value="Beta-prop_IFT122_2nd"/>
</dbReference>
<name>A0A1Y1WTX1_9FUNG</name>
<proteinExistence type="predicted"/>
<dbReference type="InterPro" id="IPR015943">
    <property type="entry name" value="WD40/YVTN_repeat-like_dom_sf"/>
</dbReference>
<dbReference type="OrthoDB" id="413460at2759"/>
<keyword evidence="6" id="KW-0966">Cell projection</keyword>
<feature type="repeat" description="WD" evidence="7">
    <location>
        <begin position="55"/>
        <end position="87"/>
    </location>
</feature>
<evidence type="ECO:0000256" key="5">
    <source>
        <dbReference type="ARBA" id="ARBA00023069"/>
    </source>
</evidence>
<sequence length="1185" mass="136884">MRAFLSWSDTINDHEGNQQPIYDITFSPDGSEILAAVGNQILVYESNEGSLIQTLKAHKDTVYCLDYSKDGKQFASGGADKDVIIWNNKYEGILKYHHNDPIQHLSFNPISGQVVSCTLSDFGLWSAEQKSVIKHKVSSRILCSSWTSDGQYIALGMYNGHISIRNKIGEEKIRIERSSLPIWALSWNPSPHNDQQILAVTDWSRKLSFFQLNGRQVGRDRILDYDPCSISYFTNGDYVVIGGSDNKVSLWTTDGINIGPLCERNSWVWCCKVRPNQNYVAVGCNDGTISMYQVVFSTVHGLHHDRYAYRDNMTDVVIQHLSTNQRARIRCRDYVKKIAVYRDRLAVQLPEKIIIYELFHDDATDMHYRIKEKIIKKLDCNLLVVTSEHIILCLEKKLQMFNFSGEKEREWNLESLIRYIKVIGGPKKQECLLVGLKNGQILKIFLNNAFPIEIMKLDSAIHCLDLSLSRNKLAVIDEQYICSVYDLRNNTLLYQEPNASSVAWNMENEDMLCYSGNGSLYVKVDDFPSYEQKMQGFVVGFKGTRVFCLNVYSMSTIHIPQTASLECCIEKKEFNKGYGIITLGVTDNDCEKFAYEALINLNLDIAKKSYIRIRDLKHLELIQVVERMLKEGKYNKYIILGEINSYENKYSEAAQYFIKGGDPQRAIDMYTSLNKWSEATKVAHDANINIENILKKKAIMQQSTNDNLAAASTYIEVGDYIRAINILGSNKAFDRLIEVVHLIDKSEKKALSLCVDYFKRNNETKYAMETLTKMGDIAHLLNLHIELHNWEEAFSIAETHPDIAHQIYLPYANWLSMNNRFIEAQEYFRKAKKPEEAYKVLEQLTINSIIEKRFDDASYYIWILSQEHLENIPSDLSYDELSTKDKDSLKKFYEYQKLSEIYYIYYFIQRYIDEPFTPHLPEALFSMSRYILNYGNKNNLPQGVSKLYVLYALAKISSQLGAHQLSKTVYDKMQKLKIPDEWRETIDLGTVLSRGKSDNDKEDLKSVCYQCSFVNPLLNQNGDECTNCFEPFVHSFYSFENLPVVEFSLQEGITEEEAIRLINKDSYIKDTSTLSNENVQQMKIGSNKEDDLFLKLLAGAERDSREKYKPIEVDRETLKAMNKHDVFLKKWNKKCIPIKFYKSVITDISITVCPLCNHFFESTEYEFSLLQKQSCPFCRNKSVKT</sequence>
<dbReference type="PANTHER" id="PTHR12764">
    <property type="entry name" value="WD REPEAT DOMAIN-RELATED"/>
    <property type="match status" value="1"/>
</dbReference>
<dbReference type="GO" id="GO:0035721">
    <property type="term" value="P:intraciliary retrograde transport"/>
    <property type="evidence" value="ECO:0007669"/>
    <property type="project" value="TreeGrafter"/>
</dbReference>
<dbReference type="Pfam" id="PF25295">
    <property type="entry name" value="TPR_IFT122"/>
    <property type="match status" value="1"/>
</dbReference>
<dbReference type="InterPro" id="IPR001680">
    <property type="entry name" value="WD40_rpt"/>
</dbReference>
<reference evidence="12 13" key="2">
    <citation type="submission" date="2016-08" db="EMBL/GenBank/DDBJ databases">
        <title>Pervasive Adenine N6-methylation of Active Genes in Fungi.</title>
        <authorList>
            <consortium name="DOE Joint Genome Institute"/>
            <person name="Mondo S.J."/>
            <person name="Dannebaum R.O."/>
            <person name="Kuo R.C."/>
            <person name="Labutti K."/>
            <person name="Haridas S."/>
            <person name="Kuo A."/>
            <person name="Salamov A."/>
            <person name="Ahrendt S.R."/>
            <person name="Lipzen A."/>
            <person name="Sullivan W."/>
            <person name="Andreopoulos W.B."/>
            <person name="Clum A."/>
            <person name="Lindquist E."/>
            <person name="Daum C."/>
            <person name="Ramamoorthy G.K."/>
            <person name="Gryganskyi A."/>
            <person name="Culley D."/>
            <person name="Magnuson J.K."/>
            <person name="James T.Y."/>
            <person name="O'Malley M.A."/>
            <person name="Stajich J.E."/>
            <person name="Spatafora J.W."/>
            <person name="Visel A."/>
            <person name="Grigoriev I.V."/>
        </authorList>
    </citation>
    <scope>NUCLEOTIDE SEQUENCE [LARGE SCALE GENOMIC DNA]</scope>
    <source>
        <strain evidence="12 13">S4</strain>
    </source>
</reference>
<evidence type="ECO:0000256" key="3">
    <source>
        <dbReference type="ARBA" id="ARBA00022574"/>
    </source>
</evidence>
<organism evidence="12 13">
    <name type="scientific">Anaeromyces robustus</name>
    <dbReference type="NCBI Taxonomy" id="1754192"/>
    <lineage>
        <taxon>Eukaryota</taxon>
        <taxon>Fungi</taxon>
        <taxon>Fungi incertae sedis</taxon>
        <taxon>Chytridiomycota</taxon>
        <taxon>Chytridiomycota incertae sedis</taxon>
        <taxon>Neocallimastigomycetes</taxon>
        <taxon>Neocallimastigales</taxon>
        <taxon>Neocallimastigaceae</taxon>
        <taxon>Anaeromyces</taxon>
    </lineage>
</organism>
<dbReference type="GO" id="GO:1905515">
    <property type="term" value="P:non-motile cilium assembly"/>
    <property type="evidence" value="ECO:0007669"/>
    <property type="project" value="TreeGrafter"/>
</dbReference>
<dbReference type="GO" id="GO:0097730">
    <property type="term" value="C:non-motile cilium"/>
    <property type="evidence" value="ECO:0007669"/>
    <property type="project" value="TreeGrafter"/>
</dbReference>
<dbReference type="GO" id="GO:0061512">
    <property type="term" value="P:protein localization to cilium"/>
    <property type="evidence" value="ECO:0007669"/>
    <property type="project" value="TreeGrafter"/>
</dbReference>
<accession>A0A1Y1WTX1</accession>
<dbReference type="EMBL" id="MCFG01000275">
    <property type="protein sequence ID" value="ORX76855.1"/>
    <property type="molecule type" value="Genomic_DNA"/>
</dbReference>
<dbReference type="Pfam" id="PF25144">
    <property type="entry name" value="Zn_ribbon_IFT122"/>
    <property type="match status" value="1"/>
</dbReference>
<feature type="domain" description="IFT122 zinc ribbon" evidence="10">
    <location>
        <begin position="1002"/>
        <end position="1045"/>
    </location>
</feature>
<comment type="subcellular location">
    <subcellularLocation>
        <location evidence="1">Cell projection</location>
        <location evidence="1">Cilium</location>
    </subcellularLocation>
</comment>
<comment type="caution">
    <text evidence="12">The sequence shown here is derived from an EMBL/GenBank/DDBJ whole genome shotgun (WGS) entry which is preliminary data.</text>
</comment>
<evidence type="ECO:0000256" key="1">
    <source>
        <dbReference type="ARBA" id="ARBA00004138"/>
    </source>
</evidence>
<evidence type="ECO:0000259" key="10">
    <source>
        <dbReference type="Pfam" id="PF25144"/>
    </source>
</evidence>
<dbReference type="Proteomes" id="UP000193944">
    <property type="component" value="Unassembled WGS sequence"/>
</dbReference>
<evidence type="ECO:0000313" key="12">
    <source>
        <dbReference type="EMBL" id="ORX76855.1"/>
    </source>
</evidence>
<evidence type="ECO:0000259" key="11">
    <source>
        <dbReference type="Pfam" id="PF25295"/>
    </source>
</evidence>
<feature type="domain" description="IFT122 first beta-propeller" evidence="9">
    <location>
        <begin position="2"/>
        <end position="191"/>
    </location>
</feature>
<feature type="domain" description="Intraflagellar transport protein 122 homolog TPR" evidence="11">
    <location>
        <begin position="561"/>
        <end position="947"/>
    </location>
</feature>
<evidence type="ECO:0000313" key="13">
    <source>
        <dbReference type="Proteomes" id="UP000193944"/>
    </source>
</evidence>
<dbReference type="InterPro" id="IPR057411">
    <property type="entry name" value="TPR_IFT122"/>
</dbReference>
<keyword evidence="3 7" id="KW-0853">WD repeat</keyword>
<dbReference type="STRING" id="1754192.A0A1Y1WTX1"/>
<dbReference type="PANTHER" id="PTHR12764:SF4">
    <property type="entry name" value="INTRAFLAGELLAR TRANSPORT PROTEIN 122 HOMOLOG"/>
    <property type="match status" value="1"/>
</dbReference>
<evidence type="ECO:0000256" key="7">
    <source>
        <dbReference type="PROSITE-ProRule" id="PRU00221"/>
    </source>
</evidence>
<reference evidence="12 13" key="1">
    <citation type="submission" date="2016-08" db="EMBL/GenBank/DDBJ databases">
        <title>A Parts List for Fungal Cellulosomes Revealed by Comparative Genomics.</title>
        <authorList>
            <consortium name="DOE Joint Genome Institute"/>
            <person name="Haitjema C.H."/>
            <person name="Gilmore S.P."/>
            <person name="Henske J.K."/>
            <person name="Solomon K.V."/>
            <person name="De Groot R."/>
            <person name="Kuo A."/>
            <person name="Mondo S.J."/>
            <person name="Salamov A.A."/>
            <person name="Labutti K."/>
            <person name="Zhao Z."/>
            <person name="Chiniquy J."/>
            <person name="Barry K."/>
            <person name="Brewer H.M."/>
            <person name="Purvine S.O."/>
            <person name="Wright A.T."/>
            <person name="Boxma B."/>
            <person name="Van Alen T."/>
            <person name="Hackstein J.H."/>
            <person name="Baker S.E."/>
            <person name="Grigoriev I.V."/>
            <person name="O'Malley M.A."/>
        </authorList>
    </citation>
    <scope>NUCLEOTIDE SEQUENCE [LARGE SCALE GENOMIC DNA]</scope>
    <source>
        <strain evidence="12 13">S4</strain>
    </source>
</reference>
<feature type="domain" description="IFT122 first beta-propeller" evidence="9">
    <location>
        <begin position="195"/>
        <end position="295"/>
    </location>
</feature>
<dbReference type="Gene3D" id="2.130.10.10">
    <property type="entry name" value="YVTN repeat-like/Quinoprotein amine dehydrogenase"/>
    <property type="match status" value="3"/>
</dbReference>